<protein>
    <recommendedName>
        <fullName evidence="3">Lipoprotein</fullName>
    </recommendedName>
</protein>
<keyword evidence="2" id="KW-1185">Reference proteome</keyword>
<evidence type="ECO:0000313" key="2">
    <source>
        <dbReference type="Proteomes" id="UP001304671"/>
    </source>
</evidence>
<evidence type="ECO:0000313" key="1">
    <source>
        <dbReference type="EMBL" id="MEA5256655.1"/>
    </source>
</evidence>
<dbReference type="EMBL" id="JAYFUL010000002">
    <property type="protein sequence ID" value="MEA5256655.1"/>
    <property type="molecule type" value="Genomic_DNA"/>
</dbReference>
<proteinExistence type="predicted"/>
<dbReference type="PROSITE" id="PS51257">
    <property type="entry name" value="PROKAR_LIPOPROTEIN"/>
    <property type="match status" value="1"/>
</dbReference>
<name>A0ABU5QI73_9BACT</name>
<dbReference type="Proteomes" id="UP001304671">
    <property type="component" value="Unassembled WGS sequence"/>
</dbReference>
<reference evidence="1 2" key="1">
    <citation type="submission" date="2023-12" db="EMBL/GenBank/DDBJ databases">
        <title>Novel species of the genus Arcicella isolated from rivers.</title>
        <authorList>
            <person name="Lu H."/>
        </authorList>
    </citation>
    <scope>NUCLEOTIDE SEQUENCE [LARGE SCALE GENOMIC DNA]</scope>
    <source>
        <strain evidence="1 2">LMG 21963</strain>
    </source>
</reference>
<dbReference type="RefSeq" id="WP_323246501.1">
    <property type="nucleotide sequence ID" value="NZ_JAYFUL010000002.1"/>
</dbReference>
<accession>A0ABU5QI73</accession>
<comment type="caution">
    <text evidence="1">The sequence shown here is derived from an EMBL/GenBank/DDBJ whole genome shotgun (WGS) entry which is preliminary data.</text>
</comment>
<sequence>MYTLLKISKAFTLLAIMNLLIYGCKSNQYDKEIPNDFSFVLKDEITTFDSETGVYSRQYMKGDSSVTVHLTKEEKQKIYDSFVNYDFLEFPNSFECDMKSYSMLPSFETKLHIVYKGESKNVSTITGCGKVAEQLKAEDDFYRLIALIHGVLHNKAEIKKMQKTDMRFM</sequence>
<gene>
    <name evidence="1" type="ORF">VB264_02595</name>
</gene>
<organism evidence="1 2">
    <name type="scientific">Arcicella aquatica</name>
    <dbReference type="NCBI Taxonomy" id="217141"/>
    <lineage>
        <taxon>Bacteria</taxon>
        <taxon>Pseudomonadati</taxon>
        <taxon>Bacteroidota</taxon>
        <taxon>Cytophagia</taxon>
        <taxon>Cytophagales</taxon>
        <taxon>Flectobacillaceae</taxon>
        <taxon>Arcicella</taxon>
    </lineage>
</organism>
<evidence type="ECO:0008006" key="3">
    <source>
        <dbReference type="Google" id="ProtNLM"/>
    </source>
</evidence>